<protein>
    <submittedName>
        <fullName evidence="2">Uncharacterized protein</fullName>
    </submittedName>
</protein>
<gene>
    <name evidence="2" type="ORF">pipiens_002052</name>
</gene>
<dbReference type="AlphaFoldDB" id="A0ABD1DLJ3"/>
<dbReference type="InterPro" id="IPR010512">
    <property type="entry name" value="DUF1091"/>
</dbReference>
<sequence length="192" mass="22325">MIRSFSTYLITCLVLFNRFKSGNSVAIQPVEFRLERVEHIGDGYVDCRLRVRKFNRTTYTLNGTATLLMDLDDSYEVAVKFAYSSLGNNQFNEYPMKIPQKNVCRYLVEEYAEYQHMWAGNTNLPKIPKGTTKYCPLAKGEYWIKDLAPDATSIPPVVPAGLWRMTMEFWKQNSLDFQILVYCQIQKSLFII</sequence>
<dbReference type="PANTHER" id="PTHR21112:SF0">
    <property type="entry name" value="CHEMOSENSORY PROTEIN A 29A-RELATED"/>
    <property type="match status" value="1"/>
</dbReference>
<comment type="caution">
    <text evidence="2">The sequence shown here is derived from an EMBL/GenBank/DDBJ whole genome shotgun (WGS) entry which is preliminary data.</text>
</comment>
<proteinExistence type="predicted"/>
<keyword evidence="1" id="KW-0732">Signal</keyword>
<evidence type="ECO:0000313" key="2">
    <source>
        <dbReference type="EMBL" id="KAL1400608.1"/>
    </source>
</evidence>
<feature type="signal peptide" evidence="1">
    <location>
        <begin position="1"/>
        <end position="24"/>
    </location>
</feature>
<name>A0ABD1DLJ3_CULPP</name>
<dbReference type="Proteomes" id="UP001562425">
    <property type="component" value="Unassembled WGS sequence"/>
</dbReference>
<evidence type="ECO:0000313" key="3">
    <source>
        <dbReference type="Proteomes" id="UP001562425"/>
    </source>
</evidence>
<dbReference type="PANTHER" id="PTHR21112">
    <property type="entry name" value="CHEMOSENSORY PROTEIN A 29A-RELATED"/>
    <property type="match status" value="1"/>
</dbReference>
<feature type="chain" id="PRO_5044827233" evidence="1">
    <location>
        <begin position="25"/>
        <end position="192"/>
    </location>
</feature>
<keyword evidence="3" id="KW-1185">Reference proteome</keyword>
<dbReference type="Pfam" id="PF06477">
    <property type="entry name" value="DUF1091"/>
    <property type="match status" value="1"/>
</dbReference>
<dbReference type="EMBL" id="JBEHCU010005189">
    <property type="protein sequence ID" value="KAL1400608.1"/>
    <property type="molecule type" value="Genomic_DNA"/>
</dbReference>
<reference evidence="2 3" key="1">
    <citation type="submission" date="2024-05" db="EMBL/GenBank/DDBJ databases">
        <title>Culex pipiens pipiens assembly and annotation.</title>
        <authorList>
            <person name="Alout H."/>
            <person name="Durand T."/>
        </authorList>
    </citation>
    <scope>NUCLEOTIDE SEQUENCE [LARGE SCALE GENOMIC DNA]</scope>
    <source>
        <strain evidence="2">HA-2024</strain>
        <tissue evidence="2">Whole body</tissue>
    </source>
</reference>
<accession>A0ABD1DLJ3</accession>
<organism evidence="2 3">
    <name type="scientific">Culex pipiens pipiens</name>
    <name type="common">Northern house mosquito</name>
    <dbReference type="NCBI Taxonomy" id="38569"/>
    <lineage>
        <taxon>Eukaryota</taxon>
        <taxon>Metazoa</taxon>
        <taxon>Ecdysozoa</taxon>
        <taxon>Arthropoda</taxon>
        <taxon>Hexapoda</taxon>
        <taxon>Insecta</taxon>
        <taxon>Pterygota</taxon>
        <taxon>Neoptera</taxon>
        <taxon>Endopterygota</taxon>
        <taxon>Diptera</taxon>
        <taxon>Nematocera</taxon>
        <taxon>Culicoidea</taxon>
        <taxon>Culicidae</taxon>
        <taxon>Culicinae</taxon>
        <taxon>Culicini</taxon>
        <taxon>Culex</taxon>
        <taxon>Culex</taxon>
    </lineage>
</organism>
<evidence type="ECO:0000256" key="1">
    <source>
        <dbReference type="SAM" id="SignalP"/>
    </source>
</evidence>